<evidence type="ECO:0000313" key="1">
    <source>
        <dbReference type="EMBL" id="KAK9234408.1"/>
    </source>
</evidence>
<keyword evidence="2" id="KW-1185">Reference proteome</keyword>
<accession>A0ACC3SRZ2</accession>
<dbReference type="Proteomes" id="UP001433508">
    <property type="component" value="Unassembled WGS sequence"/>
</dbReference>
<name>A0ACC3SRZ2_LIPKO</name>
<protein>
    <submittedName>
        <fullName evidence="1">RTA1 like protein-domain-containing protein</fullName>
    </submittedName>
</protein>
<comment type="caution">
    <text evidence="1">The sequence shown here is derived from an EMBL/GenBank/DDBJ whole genome shotgun (WGS) entry which is preliminary data.</text>
</comment>
<dbReference type="EMBL" id="MU971479">
    <property type="protein sequence ID" value="KAK9234408.1"/>
    <property type="molecule type" value="Genomic_DNA"/>
</dbReference>
<reference evidence="2" key="1">
    <citation type="journal article" date="2024" name="Front. Bioeng. Biotechnol.">
        <title>Genome-scale model development and genomic sequencing of the oleaginous clade Lipomyces.</title>
        <authorList>
            <person name="Czajka J.J."/>
            <person name="Han Y."/>
            <person name="Kim J."/>
            <person name="Mondo S.J."/>
            <person name="Hofstad B.A."/>
            <person name="Robles A."/>
            <person name="Haridas S."/>
            <person name="Riley R."/>
            <person name="LaButti K."/>
            <person name="Pangilinan J."/>
            <person name="Andreopoulos W."/>
            <person name="Lipzen A."/>
            <person name="Yan J."/>
            <person name="Wang M."/>
            <person name="Ng V."/>
            <person name="Grigoriev I.V."/>
            <person name="Spatafora J.W."/>
            <person name="Magnuson J.K."/>
            <person name="Baker S.E."/>
            <person name="Pomraning K.R."/>
        </authorList>
    </citation>
    <scope>NUCLEOTIDE SEQUENCE [LARGE SCALE GENOMIC DNA]</scope>
    <source>
        <strain evidence="2">CBS 7786</strain>
    </source>
</reference>
<organism evidence="1 2">
    <name type="scientific">Lipomyces kononenkoae</name>
    <name type="common">Yeast</name>
    <dbReference type="NCBI Taxonomy" id="34357"/>
    <lineage>
        <taxon>Eukaryota</taxon>
        <taxon>Fungi</taxon>
        <taxon>Dikarya</taxon>
        <taxon>Ascomycota</taxon>
        <taxon>Saccharomycotina</taxon>
        <taxon>Lipomycetes</taxon>
        <taxon>Lipomycetales</taxon>
        <taxon>Lipomycetaceae</taxon>
        <taxon>Lipomyces</taxon>
    </lineage>
</organism>
<proteinExistence type="predicted"/>
<evidence type="ECO:0000313" key="2">
    <source>
        <dbReference type="Proteomes" id="UP001433508"/>
    </source>
</evidence>
<sequence>MAPVCLPLDDPNSQWNHFCPSWSAAIAFVVLFAVTTLLHIIQACYYRKSFLWVLIMAAIWELIAAASRVASIQSPTNQPSYEVSFVFLVLAPLWINAFDYVVLGRMVWYYLPEKSLAGIKATRMSIIFVVLDVTSFIVQLAGALLTVGNNSSSRTTSGLHVYTAGVCLQQAVILAFFGLGILFLIRLRQVDTDKNKARGMKLTFVLYTSLLLITWRIIFRIIEFSAGVHSTLNNTLDDNEWFVYVFDIGPMFFALVLYHFYHPARVLQGPDADYPTRAQRKAMKEEAKREKQQESISVKDSEELEV</sequence>
<gene>
    <name evidence="1" type="ORF">V1525DRAFT_435649</name>
</gene>